<dbReference type="InterPro" id="IPR030949">
    <property type="entry name" value="ECF_S_folate_fam"/>
</dbReference>
<feature type="transmembrane region" description="Helical" evidence="1">
    <location>
        <begin position="41"/>
        <end position="62"/>
    </location>
</feature>
<accession>A0A1T4QU84</accession>
<dbReference type="InterPro" id="IPR024529">
    <property type="entry name" value="ECF_trnsprt_substrate-spec"/>
</dbReference>
<feature type="transmembrane region" description="Helical" evidence="1">
    <location>
        <begin position="144"/>
        <end position="164"/>
    </location>
</feature>
<dbReference type="GO" id="GO:0022857">
    <property type="term" value="F:transmembrane transporter activity"/>
    <property type="evidence" value="ECO:0007669"/>
    <property type="project" value="InterPro"/>
</dbReference>
<feature type="transmembrane region" description="Helical" evidence="1">
    <location>
        <begin position="104"/>
        <end position="124"/>
    </location>
</feature>
<dbReference type="EMBL" id="FUXI01000034">
    <property type="protein sequence ID" value="SKA07343.1"/>
    <property type="molecule type" value="Genomic_DNA"/>
</dbReference>
<dbReference type="RefSeq" id="WP_159443314.1">
    <property type="nucleotide sequence ID" value="NZ_FUXI01000034.1"/>
</dbReference>
<keyword evidence="1" id="KW-1133">Transmembrane helix</keyword>
<protein>
    <submittedName>
        <fullName evidence="2">ECF transporter S component, folate family</fullName>
    </submittedName>
</protein>
<dbReference type="NCBIfam" id="TIGR04518">
    <property type="entry name" value="ECF_S_folT_fam"/>
    <property type="match status" value="1"/>
</dbReference>
<dbReference type="STRING" id="263852.SAMN02745116_02319"/>
<organism evidence="2 3">
    <name type="scientific">Pilibacter termitis</name>
    <dbReference type="NCBI Taxonomy" id="263852"/>
    <lineage>
        <taxon>Bacteria</taxon>
        <taxon>Bacillati</taxon>
        <taxon>Bacillota</taxon>
        <taxon>Bacilli</taxon>
        <taxon>Lactobacillales</taxon>
        <taxon>Enterococcaceae</taxon>
        <taxon>Pilibacter</taxon>
    </lineage>
</organism>
<reference evidence="2 3" key="1">
    <citation type="submission" date="2017-02" db="EMBL/GenBank/DDBJ databases">
        <authorList>
            <person name="Peterson S.W."/>
        </authorList>
    </citation>
    <scope>NUCLEOTIDE SEQUENCE [LARGE SCALE GENOMIC DNA]</scope>
    <source>
        <strain evidence="2 3">ATCC BAA-1030</strain>
    </source>
</reference>
<keyword evidence="1" id="KW-0472">Membrane</keyword>
<dbReference type="Gene3D" id="1.10.1760.20">
    <property type="match status" value="1"/>
</dbReference>
<evidence type="ECO:0000256" key="1">
    <source>
        <dbReference type="SAM" id="Phobius"/>
    </source>
</evidence>
<dbReference type="Proteomes" id="UP000190328">
    <property type="component" value="Unassembled WGS sequence"/>
</dbReference>
<feature type="transmembrane region" description="Helical" evidence="1">
    <location>
        <begin position="74"/>
        <end position="95"/>
    </location>
</feature>
<dbReference type="Pfam" id="PF12822">
    <property type="entry name" value="ECF_trnsprt"/>
    <property type="match status" value="1"/>
</dbReference>
<dbReference type="AlphaFoldDB" id="A0A1T4QU84"/>
<evidence type="ECO:0000313" key="3">
    <source>
        <dbReference type="Proteomes" id="UP000190328"/>
    </source>
</evidence>
<feature type="transmembrane region" description="Helical" evidence="1">
    <location>
        <begin position="12"/>
        <end position="29"/>
    </location>
</feature>
<keyword evidence="1" id="KW-0812">Transmembrane</keyword>
<keyword evidence="3" id="KW-1185">Reference proteome</keyword>
<sequence>MKKIFTPRNISLMAVLIALDIVLTGPLAISTQFLRVSFSFVTHSIIGVLFGPIGAGASMFVADVVRANIFPAGPFFIGFSLSAIVVGVMYGLFYYKKEITWQRVTFATIVITLTDSLFLTPIWLSIMYDVPFWSLMPVRFGKALIMIPIQIMISHFILTRLTGLSEFKKFQMMK</sequence>
<dbReference type="OrthoDB" id="4624at2"/>
<gene>
    <name evidence="2" type="ORF">SAMN02745116_02319</name>
</gene>
<evidence type="ECO:0000313" key="2">
    <source>
        <dbReference type="EMBL" id="SKA07343.1"/>
    </source>
</evidence>
<proteinExistence type="predicted"/>
<name>A0A1T4QU84_9ENTE</name>